<evidence type="ECO:0000313" key="2">
    <source>
        <dbReference type="Proteomes" id="UP000095746"/>
    </source>
</evidence>
<proteinExistence type="predicted"/>
<organism evidence="1 2">
    <name type="scientific">Flavonifractor plautii</name>
    <name type="common">Fusobacterium plautii</name>
    <dbReference type="NCBI Taxonomy" id="292800"/>
    <lineage>
        <taxon>Bacteria</taxon>
        <taxon>Bacillati</taxon>
        <taxon>Bacillota</taxon>
        <taxon>Clostridia</taxon>
        <taxon>Eubacteriales</taxon>
        <taxon>Oscillospiraceae</taxon>
        <taxon>Flavonifractor</taxon>
    </lineage>
</organism>
<dbReference type="EMBL" id="CYZT01000062">
    <property type="protein sequence ID" value="CUO24781.1"/>
    <property type="molecule type" value="Genomic_DNA"/>
</dbReference>
<name>A0A174DGQ2_FLAPL</name>
<accession>A0A174DGQ2</accession>
<gene>
    <name evidence="1" type="ORF">ERS852411_01217</name>
</gene>
<protein>
    <submittedName>
        <fullName evidence="1">Uncharacterized protein</fullName>
    </submittedName>
</protein>
<sequence>MARLLNRLLLIALAKGKLPMNEYAVVKEQAKGEVQKEHLSPIVLKPWGVSTLLYKKFF</sequence>
<reference evidence="1 2" key="1">
    <citation type="submission" date="2015-09" db="EMBL/GenBank/DDBJ databases">
        <authorList>
            <consortium name="Pathogen Informatics"/>
        </authorList>
    </citation>
    <scope>NUCLEOTIDE SEQUENCE [LARGE SCALE GENOMIC DNA]</scope>
    <source>
        <strain evidence="1 2">2789STDY5608854</strain>
    </source>
</reference>
<dbReference type="AlphaFoldDB" id="A0A174DGQ2"/>
<dbReference type="Proteomes" id="UP000095746">
    <property type="component" value="Unassembled WGS sequence"/>
</dbReference>
<evidence type="ECO:0000313" key="1">
    <source>
        <dbReference type="EMBL" id="CUO24781.1"/>
    </source>
</evidence>